<comment type="caution">
    <text evidence="1">The sequence shown here is derived from an EMBL/GenBank/DDBJ whole genome shotgun (WGS) entry which is preliminary data.</text>
</comment>
<evidence type="ECO:0000313" key="2">
    <source>
        <dbReference type="Proteomes" id="UP000789920"/>
    </source>
</evidence>
<name>A0ACA9SHN6_9GLOM</name>
<proteinExistence type="predicted"/>
<dbReference type="Proteomes" id="UP000789920">
    <property type="component" value="Unassembled WGS sequence"/>
</dbReference>
<reference evidence="1" key="1">
    <citation type="submission" date="2021-06" db="EMBL/GenBank/DDBJ databases">
        <authorList>
            <person name="Kallberg Y."/>
            <person name="Tangrot J."/>
            <person name="Rosling A."/>
        </authorList>
    </citation>
    <scope>NUCLEOTIDE SEQUENCE</scope>
    <source>
        <strain evidence="1">MA461A</strain>
    </source>
</reference>
<keyword evidence="2" id="KW-1185">Reference proteome</keyword>
<sequence>IEWINELWEEIDSYWSKIDENKEFDLVEWMHRITNEIMFKTTTGVKNNAVAAYYYTIFAPENIKSLDENEQEKLKDSEDSVQSVHTYMDVKNLLKNKEILFDKVGKIVKERRIEIENTPLDQPLRHDFLTSHITTNTPRDINIINHSEAVDIVRPMNDKEIVDNIFEAITAGDFYE</sequence>
<accession>A0ACA9SHN6</accession>
<protein>
    <submittedName>
        <fullName evidence="1">24567_t:CDS:1</fullName>
    </submittedName>
</protein>
<gene>
    <name evidence="1" type="ORF">RPERSI_LOCUS31338</name>
</gene>
<dbReference type="EMBL" id="CAJVQC010126039">
    <property type="protein sequence ID" value="CAG8840190.1"/>
    <property type="molecule type" value="Genomic_DNA"/>
</dbReference>
<feature type="non-terminal residue" evidence="1">
    <location>
        <position position="1"/>
    </location>
</feature>
<evidence type="ECO:0000313" key="1">
    <source>
        <dbReference type="EMBL" id="CAG8840190.1"/>
    </source>
</evidence>
<organism evidence="1 2">
    <name type="scientific">Racocetra persica</name>
    <dbReference type="NCBI Taxonomy" id="160502"/>
    <lineage>
        <taxon>Eukaryota</taxon>
        <taxon>Fungi</taxon>
        <taxon>Fungi incertae sedis</taxon>
        <taxon>Mucoromycota</taxon>
        <taxon>Glomeromycotina</taxon>
        <taxon>Glomeromycetes</taxon>
        <taxon>Diversisporales</taxon>
        <taxon>Gigasporaceae</taxon>
        <taxon>Racocetra</taxon>
    </lineage>
</organism>